<reference evidence="1" key="1">
    <citation type="submission" date="2023-01" db="EMBL/GenBank/DDBJ databases">
        <title>Whole genome sequence of Paucibacter sp. S2-9 isolated from pond sediment.</title>
        <authorList>
            <person name="Jung J.Y."/>
        </authorList>
    </citation>
    <scope>NUCLEOTIDE SEQUENCE</scope>
    <source>
        <strain evidence="1">S2-9</strain>
    </source>
</reference>
<dbReference type="AlphaFoldDB" id="A0AA95NEH8"/>
<gene>
    <name evidence="1" type="ORF">PFX98_03785</name>
</gene>
<accession>A0AA95NEH8</accession>
<dbReference type="InterPro" id="IPR036909">
    <property type="entry name" value="Cyt_c-like_dom_sf"/>
</dbReference>
<sequence length="148" mass="14820">MPRGSLPLATMLATLLAACGGSGEGLDANGRPLTPGGGSGGPLSADFGAIQQHVFTPICSVCHAGGAAPQGLRLDAANSYAMLVGVASTESPGVLRVAPGDPDRSYLIQKLEGHAAVGARMPLGGPYLDADTMALLRQWIANGAQRGT</sequence>
<dbReference type="GO" id="GO:0009055">
    <property type="term" value="F:electron transfer activity"/>
    <property type="evidence" value="ECO:0007669"/>
    <property type="project" value="InterPro"/>
</dbReference>
<proteinExistence type="predicted"/>
<name>A0AA95NEH8_9BURK</name>
<keyword evidence="2" id="KW-1185">Reference proteome</keyword>
<dbReference type="SUPFAM" id="SSF46626">
    <property type="entry name" value="Cytochrome c"/>
    <property type="match status" value="1"/>
</dbReference>
<evidence type="ECO:0000313" key="1">
    <source>
        <dbReference type="EMBL" id="WIT12745.1"/>
    </source>
</evidence>
<dbReference type="RefSeq" id="WP_285233846.1">
    <property type="nucleotide sequence ID" value="NZ_CP116346.1"/>
</dbReference>
<organism evidence="1 2">
    <name type="scientific">Paucibacter sediminis</name>
    <dbReference type="NCBI Taxonomy" id="3019553"/>
    <lineage>
        <taxon>Bacteria</taxon>
        <taxon>Pseudomonadati</taxon>
        <taxon>Pseudomonadota</taxon>
        <taxon>Betaproteobacteria</taxon>
        <taxon>Burkholderiales</taxon>
        <taxon>Sphaerotilaceae</taxon>
        <taxon>Roseateles</taxon>
    </lineage>
</organism>
<dbReference type="PROSITE" id="PS51257">
    <property type="entry name" value="PROKAR_LIPOPROTEIN"/>
    <property type="match status" value="1"/>
</dbReference>
<dbReference type="EMBL" id="CP116346">
    <property type="protein sequence ID" value="WIT12745.1"/>
    <property type="molecule type" value="Genomic_DNA"/>
</dbReference>
<dbReference type="KEGG" id="pais:PFX98_03785"/>
<dbReference type="GO" id="GO:0020037">
    <property type="term" value="F:heme binding"/>
    <property type="evidence" value="ECO:0007669"/>
    <property type="project" value="InterPro"/>
</dbReference>
<protein>
    <recommendedName>
        <fullName evidence="3">Cytochrome c domain-containing protein</fullName>
    </recommendedName>
</protein>
<evidence type="ECO:0008006" key="3">
    <source>
        <dbReference type="Google" id="ProtNLM"/>
    </source>
</evidence>
<evidence type="ECO:0000313" key="2">
    <source>
        <dbReference type="Proteomes" id="UP001177769"/>
    </source>
</evidence>
<dbReference type="Proteomes" id="UP001177769">
    <property type="component" value="Chromosome"/>
</dbReference>